<sequence length="314" mass="34558">MEVVSAMTGLARRAVWLWCVVGVAIGADIAFDAIVDANGKTARFLLAEGADVEATTTEFCERYVNASLVATCKTALREQIEVLEAQRQLPSMTLDVQVSADGKVAKFEHVAGRDVRDEAEAFCSNYVSPEDVSKCASRLVMQAQVENMSVWERLFGSSLVSAAGVPTKVDDALAGKKHVGILFAADWCGPCRQFVPKLIKLYDKLRRRDRLEIVWVSASRSPEAYRAYAAQMPWPAMTYSPERLSALQQALGVVGFPTLLFLDADGRLITADGVKEVNSDPFGLGFPYRSPAQSLQNLRRTIGNLFNAFRRRRA</sequence>
<keyword evidence="1" id="KW-1133">Transmembrane helix</keyword>
<protein>
    <recommendedName>
        <fullName evidence="2">Thioredoxin domain-containing protein</fullName>
    </recommendedName>
</protein>
<evidence type="ECO:0000256" key="1">
    <source>
        <dbReference type="SAM" id="Phobius"/>
    </source>
</evidence>
<feature type="transmembrane region" description="Helical" evidence="1">
    <location>
        <begin position="15"/>
        <end position="35"/>
    </location>
</feature>
<evidence type="ECO:0000259" key="2">
    <source>
        <dbReference type="PROSITE" id="PS51352"/>
    </source>
</evidence>
<dbReference type="InterPro" id="IPR013766">
    <property type="entry name" value="Thioredoxin_domain"/>
</dbReference>
<dbReference type="InterPro" id="IPR012336">
    <property type="entry name" value="Thioredoxin-like_fold"/>
</dbReference>
<proteinExistence type="predicted"/>
<organism evidence="3">
    <name type="scientific">Chrysocystis fragilis</name>
    <dbReference type="NCBI Taxonomy" id="1411660"/>
    <lineage>
        <taxon>Eukaryota</taxon>
        <taxon>Sar</taxon>
        <taxon>Stramenopiles</taxon>
        <taxon>Ochrophyta</taxon>
        <taxon>Pelagophyceae</taxon>
        <taxon>Sarcinochrysidales</taxon>
        <taxon>Chrysocystaceae</taxon>
        <taxon>Chrysocystis</taxon>
    </lineage>
</organism>
<dbReference type="GO" id="GO:0030178">
    <property type="term" value="P:negative regulation of Wnt signaling pathway"/>
    <property type="evidence" value="ECO:0007669"/>
    <property type="project" value="TreeGrafter"/>
</dbReference>
<dbReference type="PANTHER" id="PTHR46472:SF1">
    <property type="entry name" value="NUCLEOREDOXIN"/>
    <property type="match status" value="1"/>
</dbReference>
<evidence type="ECO:0000313" key="3">
    <source>
        <dbReference type="EMBL" id="CAD8730752.1"/>
    </source>
</evidence>
<dbReference type="SUPFAM" id="SSF52833">
    <property type="entry name" value="Thioredoxin-like"/>
    <property type="match status" value="1"/>
</dbReference>
<reference evidence="3" key="1">
    <citation type="submission" date="2021-01" db="EMBL/GenBank/DDBJ databases">
        <authorList>
            <person name="Corre E."/>
            <person name="Pelletier E."/>
            <person name="Niang G."/>
            <person name="Scheremetjew M."/>
            <person name="Finn R."/>
            <person name="Kale V."/>
            <person name="Holt S."/>
            <person name="Cochrane G."/>
            <person name="Meng A."/>
            <person name="Brown T."/>
            <person name="Cohen L."/>
        </authorList>
    </citation>
    <scope>NUCLEOTIDE SEQUENCE</scope>
    <source>
        <strain evidence="3">CCMP3189</strain>
    </source>
</reference>
<dbReference type="GO" id="GO:0004791">
    <property type="term" value="F:thioredoxin-disulfide reductase (NADPH) activity"/>
    <property type="evidence" value="ECO:0007669"/>
    <property type="project" value="TreeGrafter"/>
</dbReference>
<dbReference type="Pfam" id="PF13905">
    <property type="entry name" value="Thioredoxin_8"/>
    <property type="match status" value="1"/>
</dbReference>
<dbReference type="Gene3D" id="3.40.30.10">
    <property type="entry name" value="Glutaredoxin"/>
    <property type="match status" value="1"/>
</dbReference>
<name>A0A7S0XM44_9STRA</name>
<dbReference type="InterPro" id="IPR036249">
    <property type="entry name" value="Thioredoxin-like_sf"/>
</dbReference>
<dbReference type="EMBL" id="HBFH01000593">
    <property type="protein sequence ID" value="CAD8730752.1"/>
    <property type="molecule type" value="Transcribed_RNA"/>
</dbReference>
<dbReference type="PROSITE" id="PS51352">
    <property type="entry name" value="THIOREDOXIN_2"/>
    <property type="match status" value="1"/>
</dbReference>
<dbReference type="GO" id="GO:0031397">
    <property type="term" value="P:negative regulation of protein ubiquitination"/>
    <property type="evidence" value="ECO:0007669"/>
    <property type="project" value="TreeGrafter"/>
</dbReference>
<feature type="domain" description="Thioredoxin" evidence="2">
    <location>
        <begin position="83"/>
        <end position="307"/>
    </location>
</feature>
<keyword evidence="1" id="KW-0812">Transmembrane</keyword>
<dbReference type="AlphaFoldDB" id="A0A7S0XM44"/>
<dbReference type="PANTHER" id="PTHR46472">
    <property type="entry name" value="NUCLEOREDOXIN"/>
    <property type="match status" value="1"/>
</dbReference>
<keyword evidence="1" id="KW-0472">Membrane</keyword>
<accession>A0A7S0XM44</accession>
<gene>
    <name evidence="3" type="ORF">CFRA1165_LOCUS442</name>
</gene>
<dbReference type="GO" id="GO:0005634">
    <property type="term" value="C:nucleus"/>
    <property type="evidence" value="ECO:0007669"/>
    <property type="project" value="TreeGrafter"/>
</dbReference>